<dbReference type="GO" id="GO:0010333">
    <property type="term" value="F:terpene synthase activity"/>
    <property type="evidence" value="ECO:0007669"/>
    <property type="project" value="InterPro"/>
</dbReference>
<dbReference type="SFLD" id="SFLDS00005">
    <property type="entry name" value="Isoprenoid_Synthase_Type_I"/>
    <property type="match status" value="1"/>
</dbReference>
<dbReference type="FunFam" id="1.50.10.130:FF:000001">
    <property type="entry name" value="Isoprene synthase, chloroplastic"/>
    <property type="match status" value="1"/>
</dbReference>
<protein>
    <submittedName>
        <fullName evidence="7">Uncharacterized protein</fullName>
    </submittedName>
</protein>
<organism evidence="7 8">
    <name type="scientific">Clitoria ternatea</name>
    <name type="common">Butterfly pea</name>
    <dbReference type="NCBI Taxonomy" id="43366"/>
    <lineage>
        <taxon>Eukaryota</taxon>
        <taxon>Viridiplantae</taxon>
        <taxon>Streptophyta</taxon>
        <taxon>Embryophyta</taxon>
        <taxon>Tracheophyta</taxon>
        <taxon>Spermatophyta</taxon>
        <taxon>Magnoliopsida</taxon>
        <taxon>eudicotyledons</taxon>
        <taxon>Gunneridae</taxon>
        <taxon>Pentapetalae</taxon>
        <taxon>rosids</taxon>
        <taxon>fabids</taxon>
        <taxon>Fabales</taxon>
        <taxon>Fabaceae</taxon>
        <taxon>Papilionoideae</taxon>
        <taxon>50 kb inversion clade</taxon>
        <taxon>NPAAA clade</taxon>
        <taxon>indigoferoid/millettioid clade</taxon>
        <taxon>Phaseoleae</taxon>
        <taxon>Clitoria</taxon>
    </lineage>
</organism>
<comment type="cofactor">
    <cofactor evidence="1">
        <name>Mg(2+)</name>
        <dbReference type="ChEBI" id="CHEBI:18420"/>
    </cofactor>
</comment>
<dbReference type="Pfam" id="PF01397">
    <property type="entry name" value="Terpene_synth"/>
    <property type="match status" value="1"/>
</dbReference>
<dbReference type="InterPro" id="IPR001906">
    <property type="entry name" value="Terpene_synth_N"/>
</dbReference>
<gene>
    <name evidence="7" type="ORF">RJT34_27156</name>
</gene>
<proteinExistence type="predicted"/>
<dbReference type="PANTHER" id="PTHR31225">
    <property type="entry name" value="OS04G0344100 PROTEIN-RELATED"/>
    <property type="match status" value="1"/>
</dbReference>
<evidence type="ECO:0000256" key="1">
    <source>
        <dbReference type="ARBA" id="ARBA00001946"/>
    </source>
</evidence>
<sequence length="595" mass="69565">MALLEFASLPVRFTWKNLLPLETKPSSLAIRSFYVPNSTQCRASYNVSEENQAITRRSANFKPSIWTYDYIQSLSSEYKEEKYVEQCRVLREEVRMILCRVEINQLDQLELIDVLQRLGIAYHFNNEIRNILDTVYNMDTFKREKNLYATSLEFRLFRQHGYDISADVFVGFQDETGNFKKCLCDDVDGVLSLYEASFYSMEEETILDEARCFSSEFLKEYLKQNRGNHISLLISHALEYPLHWRVARWEAQWFINVNDGKQNISPALHQLAKLDFNCLQTIHHDELKYTSRWWKKSGLAEKLNFCRDRLVENFIWTVGIDFKPDFGYFRRVMTKINSLITTIDDIYDVYGTLDELELFTKAIHSWDPTATNGLPDYMEICFNALNDLVNDVASATLKKDGYYITPYLKKAWVDLCKSYLVEAKWYYSGYTPSLGEYIENAWISIGVPVMIVHAYFLIPHSLKIEDFVYLEEYSHVIRFSAVNSRLVNDLGTCKRENETGDVPKSIECYMNETGDSEEEAREHIKSLIYTMWKKMNKEACNSSFSKQFIDTSISIVRMAFCMYQHGDGHTIQDLEIKSRILSFIIEPIPIMCASK</sequence>
<dbReference type="InterPro" id="IPR008949">
    <property type="entry name" value="Isoprenoid_synthase_dom_sf"/>
</dbReference>
<keyword evidence="3" id="KW-0460">Magnesium</keyword>
<dbReference type="Pfam" id="PF03936">
    <property type="entry name" value="Terpene_synth_C"/>
    <property type="match status" value="1"/>
</dbReference>
<dbReference type="GO" id="GO:0080027">
    <property type="term" value="P:response to herbivore"/>
    <property type="evidence" value="ECO:0007669"/>
    <property type="project" value="UniProtKB-ARBA"/>
</dbReference>
<keyword evidence="4" id="KW-0456">Lyase</keyword>
<dbReference type="FunFam" id="1.10.600.10:FF:000007">
    <property type="entry name" value="Isoprene synthase, chloroplastic"/>
    <property type="match status" value="1"/>
</dbReference>
<dbReference type="EMBL" id="JAYKXN010000007">
    <property type="protein sequence ID" value="KAK7271344.1"/>
    <property type="molecule type" value="Genomic_DNA"/>
</dbReference>
<comment type="caution">
    <text evidence="7">The sequence shown here is derived from an EMBL/GenBank/DDBJ whole genome shotgun (WGS) entry which is preliminary data.</text>
</comment>
<dbReference type="SUPFAM" id="SSF48576">
    <property type="entry name" value="Terpenoid synthases"/>
    <property type="match status" value="1"/>
</dbReference>
<evidence type="ECO:0000259" key="6">
    <source>
        <dbReference type="Pfam" id="PF03936"/>
    </source>
</evidence>
<dbReference type="Proteomes" id="UP001359559">
    <property type="component" value="Unassembled WGS sequence"/>
</dbReference>
<dbReference type="InterPro" id="IPR050148">
    <property type="entry name" value="Terpene_synthase-like"/>
</dbReference>
<dbReference type="GO" id="GO:0016102">
    <property type="term" value="P:diterpenoid biosynthetic process"/>
    <property type="evidence" value="ECO:0007669"/>
    <property type="project" value="InterPro"/>
</dbReference>
<keyword evidence="2" id="KW-0479">Metal-binding</keyword>
<accession>A0AAN9IAV1</accession>
<dbReference type="InterPro" id="IPR005630">
    <property type="entry name" value="Terpene_synthase_metal-bd"/>
</dbReference>
<dbReference type="Gene3D" id="1.50.10.130">
    <property type="entry name" value="Terpene synthase, N-terminal domain"/>
    <property type="match status" value="1"/>
</dbReference>
<dbReference type="SFLD" id="SFLDG01019">
    <property type="entry name" value="Terpene_Cyclase_Like_1_C_Termi"/>
    <property type="match status" value="1"/>
</dbReference>
<feature type="domain" description="Terpene synthase metal-binding" evidence="6">
    <location>
        <begin position="295"/>
        <end position="534"/>
    </location>
</feature>
<evidence type="ECO:0000256" key="3">
    <source>
        <dbReference type="ARBA" id="ARBA00022842"/>
    </source>
</evidence>
<dbReference type="GO" id="GO:0000287">
    <property type="term" value="F:magnesium ion binding"/>
    <property type="evidence" value="ECO:0007669"/>
    <property type="project" value="InterPro"/>
</dbReference>
<dbReference type="InterPro" id="IPR036965">
    <property type="entry name" value="Terpene_synth_N_sf"/>
</dbReference>
<evidence type="ECO:0000256" key="4">
    <source>
        <dbReference type="ARBA" id="ARBA00023239"/>
    </source>
</evidence>
<feature type="domain" description="Terpene synthase N-terminal" evidence="5">
    <location>
        <begin position="65"/>
        <end position="238"/>
    </location>
</feature>
<dbReference type="CDD" id="cd00684">
    <property type="entry name" value="Terpene_cyclase_plant_C1"/>
    <property type="match status" value="1"/>
</dbReference>
<keyword evidence="8" id="KW-1185">Reference proteome</keyword>
<evidence type="ECO:0000313" key="7">
    <source>
        <dbReference type="EMBL" id="KAK7271344.1"/>
    </source>
</evidence>
<dbReference type="InterPro" id="IPR034741">
    <property type="entry name" value="Terpene_cyclase-like_1_C"/>
</dbReference>
<dbReference type="InterPro" id="IPR044814">
    <property type="entry name" value="Terpene_cyclase_plant_C1"/>
</dbReference>
<evidence type="ECO:0000256" key="2">
    <source>
        <dbReference type="ARBA" id="ARBA00022723"/>
    </source>
</evidence>
<dbReference type="PANTHER" id="PTHR31225:SF244">
    <property type="entry name" value="1,8-CINEOLE SYNTHASE 1, CHLOROPLASTIC-RELATED"/>
    <property type="match status" value="1"/>
</dbReference>
<evidence type="ECO:0000259" key="5">
    <source>
        <dbReference type="Pfam" id="PF01397"/>
    </source>
</evidence>
<dbReference type="Gene3D" id="1.10.600.10">
    <property type="entry name" value="Farnesyl Diphosphate Synthase"/>
    <property type="match status" value="1"/>
</dbReference>
<dbReference type="GO" id="GO:0009611">
    <property type="term" value="P:response to wounding"/>
    <property type="evidence" value="ECO:0007669"/>
    <property type="project" value="UniProtKB-ARBA"/>
</dbReference>
<name>A0AAN9IAV1_CLITE</name>
<dbReference type="InterPro" id="IPR008930">
    <property type="entry name" value="Terpenoid_cyclase/PrenylTrfase"/>
</dbReference>
<evidence type="ECO:0000313" key="8">
    <source>
        <dbReference type="Proteomes" id="UP001359559"/>
    </source>
</evidence>
<reference evidence="7 8" key="1">
    <citation type="submission" date="2024-01" db="EMBL/GenBank/DDBJ databases">
        <title>The genomes of 5 underutilized Papilionoideae crops provide insights into root nodulation and disease resistance.</title>
        <authorList>
            <person name="Yuan L."/>
        </authorList>
    </citation>
    <scope>NUCLEOTIDE SEQUENCE [LARGE SCALE GENOMIC DNA]</scope>
    <source>
        <strain evidence="7">LY-2023</strain>
        <tissue evidence="7">Leaf</tissue>
    </source>
</reference>
<dbReference type="SUPFAM" id="SSF48239">
    <property type="entry name" value="Terpenoid cyclases/Protein prenyltransferases"/>
    <property type="match status" value="1"/>
</dbReference>
<dbReference type="AlphaFoldDB" id="A0AAN9IAV1"/>